<evidence type="ECO:0000256" key="1">
    <source>
        <dbReference type="ARBA" id="ARBA00023015"/>
    </source>
</evidence>
<keyword evidence="2 6" id="KW-0238">DNA-binding</keyword>
<dbReference type="InterPro" id="IPR018060">
    <property type="entry name" value="HTH_AraC"/>
</dbReference>
<evidence type="ECO:0000259" key="5">
    <source>
        <dbReference type="PROSITE" id="PS01124"/>
    </source>
</evidence>
<evidence type="ECO:0000313" key="6">
    <source>
        <dbReference type="EMBL" id="NIJ63346.1"/>
    </source>
</evidence>
<keyword evidence="4" id="KW-0812">Transmembrane</keyword>
<dbReference type="GO" id="GO:0043565">
    <property type="term" value="F:sequence-specific DNA binding"/>
    <property type="evidence" value="ECO:0007669"/>
    <property type="project" value="InterPro"/>
</dbReference>
<evidence type="ECO:0000313" key="7">
    <source>
        <dbReference type="Proteomes" id="UP000564677"/>
    </source>
</evidence>
<feature type="transmembrane region" description="Helical" evidence="4">
    <location>
        <begin position="59"/>
        <end position="79"/>
    </location>
</feature>
<keyword evidence="4" id="KW-0472">Membrane</keyword>
<accession>A0A7X5UX35</accession>
<dbReference type="PROSITE" id="PS00041">
    <property type="entry name" value="HTH_ARAC_FAMILY_1"/>
    <property type="match status" value="1"/>
</dbReference>
<evidence type="ECO:0000256" key="4">
    <source>
        <dbReference type="SAM" id="Phobius"/>
    </source>
</evidence>
<dbReference type="EMBL" id="JAASQV010000001">
    <property type="protein sequence ID" value="NIJ63346.1"/>
    <property type="molecule type" value="Genomic_DNA"/>
</dbReference>
<dbReference type="InterPro" id="IPR009057">
    <property type="entry name" value="Homeodomain-like_sf"/>
</dbReference>
<dbReference type="SMART" id="SM00342">
    <property type="entry name" value="HTH_ARAC"/>
    <property type="match status" value="1"/>
</dbReference>
<sequence>MLIDTAMRLMGVGQLLLMALVAARSGAPAPIRRATIALLVCVAAYLAIVSPALQLWRSAAWPVIQIFSLNAPLALWVFAHLIFERPIDKRLFALALGVTLIDWMLFTHALYVTHQRPVAAGAVQHGIAFLLAVHAIVIAIANRGDDLLEKRRMFRLGFVIVVGVQTLGIVVVESVYDLLRTDIWLMLLQSGTALIAILAFGAAMLTANAELLFDKAAPPPPRAPLSPAEHVLKQKLDAAMAAHIHREPGLGIGVLAGKLGVPEHRLRALINQRLGYRNFSDFLNSHRIADAKAWLGDPARVDLPVLTLAMDLGYGSLAPFNRAFRDATGTSPSEYRRAAILDPEKG</sequence>
<name>A0A7X5UX35_9SPHN</name>
<feature type="transmembrane region" description="Helical" evidence="4">
    <location>
        <begin position="6"/>
        <end position="23"/>
    </location>
</feature>
<dbReference type="SUPFAM" id="SSF46689">
    <property type="entry name" value="Homeodomain-like"/>
    <property type="match status" value="1"/>
</dbReference>
<feature type="transmembrane region" description="Helical" evidence="4">
    <location>
        <begin position="118"/>
        <end position="141"/>
    </location>
</feature>
<dbReference type="InterPro" id="IPR018062">
    <property type="entry name" value="HTH_AraC-typ_CS"/>
</dbReference>
<organism evidence="6 7">
    <name type="scientific">Sphingomonas leidyi</name>
    <dbReference type="NCBI Taxonomy" id="68569"/>
    <lineage>
        <taxon>Bacteria</taxon>
        <taxon>Pseudomonadati</taxon>
        <taxon>Pseudomonadota</taxon>
        <taxon>Alphaproteobacteria</taxon>
        <taxon>Sphingomonadales</taxon>
        <taxon>Sphingomonadaceae</taxon>
        <taxon>Sphingomonas</taxon>
    </lineage>
</organism>
<dbReference type="PANTHER" id="PTHR43280:SF29">
    <property type="entry name" value="ARAC-FAMILY TRANSCRIPTIONAL REGULATOR"/>
    <property type="match status" value="1"/>
</dbReference>
<dbReference type="PROSITE" id="PS01124">
    <property type="entry name" value="HTH_ARAC_FAMILY_2"/>
    <property type="match status" value="1"/>
</dbReference>
<keyword evidence="4" id="KW-1133">Transmembrane helix</keyword>
<evidence type="ECO:0000256" key="3">
    <source>
        <dbReference type="ARBA" id="ARBA00023163"/>
    </source>
</evidence>
<comment type="caution">
    <text evidence="6">The sequence shown here is derived from an EMBL/GenBank/DDBJ whole genome shotgun (WGS) entry which is preliminary data.</text>
</comment>
<protein>
    <submittedName>
        <fullName evidence="6">AraC-like DNA-binding protein</fullName>
    </submittedName>
</protein>
<keyword evidence="1" id="KW-0805">Transcription regulation</keyword>
<dbReference type="Pfam" id="PF12833">
    <property type="entry name" value="HTH_18"/>
    <property type="match status" value="1"/>
</dbReference>
<keyword evidence="7" id="KW-1185">Reference proteome</keyword>
<dbReference type="GO" id="GO:0003700">
    <property type="term" value="F:DNA-binding transcription factor activity"/>
    <property type="evidence" value="ECO:0007669"/>
    <property type="project" value="InterPro"/>
</dbReference>
<dbReference type="RefSeq" id="WP_167297905.1">
    <property type="nucleotide sequence ID" value="NZ_JAASQV010000001.1"/>
</dbReference>
<reference evidence="6 7" key="1">
    <citation type="submission" date="2020-03" db="EMBL/GenBank/DDBJ databases">
        <title>Genomic Encyclopedia of Type Strains, Phase IV (KMG-IV): sequencing the most valuable type-strain genomes for metagenomic binning, comparative biology and taxonomic classification.</title>
        <authorList>
            <person name="Goeker M."/>
        </authorList>
    </citation>
    <scope>NUCLEOTIDE SEQUENCE [LARGE SCALE GENOMIC DNA]</scope>
    <source>
        <strain evidence="6 7">DSM 4733</strain>
    </source>
</reference>
<feature type="transmembrane region" description="Helical" evidence="4">
    <location>
        <begin position="183"/>
        <end position="205"/>
    </location>
</feature>
<proteinExistence type="predicted"/>
<evidence type="ECO:0000256" key="2">
    <source>
        <dbReference type="ARBA" id="ARBA00023125"/>
    </source>
</evidence>
<feature type="transmembrane region" description="Helical" evidence="4">
    <location>
        <begin position="35"/>
        <end position="53"/>
    </location>
</feature>
<feature type="domain" description="HTH araC/xylS-type" evidence="5">
    <location>
        <begin position="234"/>
        <end position="338"/>
    </location>
</feature>
<dbReference type="AlphaFoldDB" id="A0A7X5UX35"/>
<gene>
    <name evidence="6" type="ORF">FHR20_000277</name>
</gene>
<feature type="transmembrane region" description="Helical" evidence="4">
    <location>
        <begin position="91"/>
        <end position="112"/>
    </location>
</feature>
<dbReference type="Gene3D" id="1.10.10.60">
    <property type="entry name" value="Homeodomain-like"/>
    <property type="match status" value="1"/>
</dbReference>
<dbReference type="PANTHER" id="PTHR43280">
    <property type="entry name" value="ARAC-FAMILY TRANSCRIPTIONAL REGULATOR"/>
    <property type="match status" value="1"/>
</dbReference>
<feature type="transmembrane region" description="Helical" evidence="4">
    <location>
        <begin position="153"/>
        <end position="171"/>
    </location>
</feature>
<dbReference type="Proteomes" id="UP000564677">
    <property type="component" value="Unassembled WGS sequence"/>
</dbReference>
<keyword evidence="3" id="KW-0804">Transcription</keyword>